<name>A0AAD8MIB4_9APIA</name>
<dbReference type="AlphaFoldDB" id="A0AAD8MIB4"/>
<reference evidence="2" key="2">
    <citation type="submission" date="2023-05" db="EMBL/GenBank/DDBJ databases">
        <authorList>
            <person name="Schelkunov M.I."/>
        </authorList>
    </citation>
    <scope>NUCLEOTIDE SEQUENCE</scope>
    <source>
        <strain evidence="2">Hsosn_3</strain>
        <tissue evidence="2">Leaf</tissue>
    </source>
</reference>
<protein>
    <submittedName>
        <fullName evidence="2">Uncharacterized protein</fullName>
    </submittedName>
</protein>
<accession>A0AAD8MIB4</accession>
<keyword evidence="3" id="KW-1185">Reference proteome</keyword>
<dbReference type="EMBL" id="JAUIZM010000007">
    <property type="protein sequence ID" value="KAK1373834.1"/>
    <property type="molecule type" value="Genomic_DNA"/>
</dbReference>
<organism evidence="2 3">
    <name type="scientific">Heracleum sosnowskyi</name>
    <dbReference type="NCBI Taxonomy" id="360622"/>
    <lineage>
        <taxon>Eukaryota</taxon>
        <taxon>Viridiplantae</taxon>
        <taxon>Streptophyta</taxon>
        <taxon>Embryophyta</taxon>
        <taxon>Tracheophyta</taxon>
        <taxon>Spermatophyta</taxon>
        <taxon>Magnoliopsida</taxon>
        <taxon>eudicotyledons</taxon>
        <taxon>Gunneridae</taxon>
        <taxon>Pentapetalae</taxon>
        <taxon>asterids</taxon>
        <taxon>campanulids</taxon>
        <taxon>Apiales</taxon>
        <taxon>Apiaceae</taxon>
        <taxon>Apioideae</taxon>
        <taxon>apioid superclade</taxon>
        <taxon>Tordylieae</taxon>
        <taxon>Tordyliinae</taxon>
        <taxon>Heracleum</taxon>
    </lineage>
</organism>
<proteinExistence type="predicted"/>
<keyword evidence="1" id="KW-1133">Transmembrane helix</keyword>
<evidence type="ECO:0000313" key="3">
    <source>
        <dbReference type="Proteomes" id="UP001237642"/>
    </source>
</evidence>
<keyword evidence="1" id="KW-0472">Membrane</keyword>
<feature type="transmembrane region" description="Helical" evidence="1">
    <location>
        <begin position="78"/>
        <end position="99"/>
    </location>
</feature>
<evidence type="ECO:0000313" key="2">
    <source>
        <dbReference type="EMBL" id="KAK1373834.1"/>
    </source>
</evidence>
<dbReference type="Pfam" id="PF06101">
    <property type="entry name" value="Vps62"/>
    <property type="match status" value="1"/>
</dbReference>
<keyword evidence="1" id="KW-0812">Transmembrane</keyword>
<reference evidence="2" key="1">
    <citation type="submission" date="2023-02" db="EMBL/GenBank/DDBJ databases">
        <title>Genome of toxic invasive species Heracleum sosnowskyi carries increased number of genes despite the absence of recent whole-genome duplications.</title>
        <authorList>
            <person name="Schelkunov M."/>
            <person name="Shtratnikova V."/>
            <person name="Makarenko M."/>
            <person name="Klepikova A."/>
            <person name="Omelchenko D."/>
            <person name="Novikova G."/>
            <person name="Obukhova E."/>
            <person name="Bogdanov V."/>
            <person name="Penin A."/>
            <person name="Logacheva M."/>
        </authorList>
    </citation>
    <scope>NUCLEOTIDE SEQUENCE</scope>
    <source>
        <strain evidence="2">Hsosn_3</strain>
        <tissue evidence="2">Leaf</tissue>
    </source>
</reference>
<comment type="caution">
    <text evidence="2">The sequence shown here is derived from an EMBL/GenBank/DDBJ whole genome shotgun (WGS) entry which is preliminary data.</text>
</comment>
<dbReference type="PANTHER" id="PTHR48152:SF3">
    <property type="entry name" value="DUF946 FAMILY PROTEIN (DUF946)"/>
    <property type="match status" value="1"/>
</dbReference>
<dbReference type="InterPro" id="IPR009291">
    <property type="entry name" value="Vps62"/>
</dbReference>
<dbReference type="Proteomes" id="UP001237642">
    <property type="component" value="Unassembled WGS sequence"/>
</dbReference>
<dbReference type="PANTHER" id="PTHR48152">
    <property type="entry name" value="F1C9.34 PROTEIN"/>
    <property type="match status" value="1"/>
</dbReference>
<evidence type="ECO:0000256" key="1">
    <source>
        <dbReference type="SAM" id="Phobius"/>
    </source>
</evidence>
<sequence>MPNLTARHTGFSEHSKGQWVSAPQLEFENGNKPVTYSSLNGHAFYPKPGLVLQGSGGIGIRNDTAKSKNVMDTGFKIISFYLPFLSFVCVLVSVCDLRIL</sequence>
<gene>
    <name evidence="2" type="ORF">POM88_030027</name>
</gene>